<dbReference type="InterPro" id="IPR043854">
    <property type="entry name" value="DUF5816"/>
</dbReference>
<keyword evidence="1" id="KW-0808">Transferase</keyword>
<dbReference type="InterPro" id="IPR050832">
    <property type="entry name" value="Bact_Acetyltransf"/>
</dbReference>
<organism evidence="4 5">
    <name type="scientific">Haloferax larsenii</name>
    <dbReference type="NCBI Taxonomy" id="302484"/>
    <lineage>
        <taxon>Archaea</taxon>
        <taxon>Methanobacteriati</taxon>
        <taxon>Methanobacteriota</taxon>
        <taxon>Stenosarchaea group</taxon>
        <taxon>Halobacteria</taxon>
        <taxon>Halobacteriales</taxon>
        <taxon>Haloferacaceae</taxon>
        <taxon>Haloferax</taxon>
    </lineage>
</organism>
<feature type="domain" description="N-acetyltransferase" evidence="3">
    <location>
        <begin position="1"/>
        <end position="161"/>
    </location>
</feature>
<dbReference type="PANTHER" id="PTHR43877">
    <property type="entry name" value="AMINOALKYLPHOSPHONATE N-ACETYLTRANSFERASE-RELATED-RELATED"/>
    <property type="match status" value="1"/>
</dbReference>
<evidence type="ECO:0000256" key="2">
    <source>
        <dbReference type="ARBA" id="ARBA00023315"/>
    </source>
</evidence>
<evidence type="ECO:0000313" key="4">
    <source>
        <dbReference type="EMBL" id="SEL42089.1"/>
    </source>
</evidence>
<dbReference type="EMBL" id="FOAD01000004">
    <property type="protein sequence ID" value="SEL42089.1"/>
    <property type="molecule type" value="Genomic_DNA"/>
</dbReference>
<sequence>MDIREATTADIDGIRSVAHDSLVASYGHALDEDVIETSVDEWYGGGLTDELDDDDALFLVCEDDGDVVAFSQSYLGGDGIVTGQISWIHVHPDHRGRGIGARLLTRTEEALVDEGVSRLTGKVLELNEPGAEFYGHHGYEEVEGRRIELGEEQYDERVFARFPGADDDVAAPLDPHTVDGKTVYVAFDESDRGSQAPLYASYVDENRTERYGFFCGNCESFEVTMDSMGKIVCNQCGNKRRPSRWDSAYL</sequence>
<keyword evidence="2" id="KW-0012">Acyltransferase</keyword>
<dbReference type="RefSeq" id="WP_074793986.1">
    <property type="nucleotide sequence ID" value="NZ_FOAD01000004.1"/>
</dbReference>
<dbReference type="OrthoDB" id="125295at2157"/>
<dbReference type="GO" id="GO:0005840">
    <property type="term" value="C:ribosome"/>
    <property type="evidence" value="ECO:0007669"/>
    <property type="project" value="UniProtKB-KW"/>
</dbReference>
<evidence type="ECO:0000313" key="5">
    <source>
        <dbReference type="Proteomes" id="UP000183894"/>
    </source>
</evidence>
<dbReference type="GO" id="GO:0016747">
    <property type="term" value="F:acyltransferase activity, transferring groups other than amino-acyl groups"/>
    <property type="evidence" value="ECO:0007669"/>
    <property type="project" value="InterPro"/>
</dbReference>
<dbReference type="Pfam" id="PF19133">
    <property type="entry name" value="DUF5816"/>
    <property type="match status" value="1"/>
</dbReference>
<dbReference type="SUPFAM" id="SSF55729">
    <property type="entry name" value="Acyl-CoA N-acyltransferases (Nat)"/>
    <property type="match status" value="1"/>
</dbReference>
<evidence type="ECO:0000259" key="3">
    <source>
        <dbReference type="PROSITE" id="PS51186"/>
    </source>
</evidence>
<keyword evidence="4" id="KW-0689">Ribosomal protein</keyword>
<accession>A0A1H7Q2Q1</accession>
<protein>
    <submittedName>
        <fullName evidence="4">Ribosomal protein S18 acetylase RimI</fullName>
    </submittedName>
</protein>
<dbReference type="InterPro" id="IPR000182">
    <property type="entry name" value="GNAT_dom"/>
</dbReference>
<keyword evidence="4" id="KW-0687">Ribonucleoprotein</keyword>
<dbReference type="Proteomes" id="UP000183894">
    <property type="component" value="Unassembled WGS sequence"/>
</dbReference>
<dbReference type="InterPro" id="IPR016181">
    <property type="entry name" value="Acyl_CoA_acyltransferase"/>
</dbReference>
<reference evidence="4 5" key="1">
    <citation type="submission" date="2016-10" db="EMBL/GenBank/DDBJ databases">
        <authorList>
            <person name="de Groot N.N."/>
        </authorList>
    </citation>
    <scope>NUCLEOTIDE SEQUENCE [LARGE SCALE GENOMIC DNA]</scope>
    <source>
        <strain evidence="4 5">CDM_5</strain>
    </source>
</reference>
<evidence type="ECO:0000256" key="1">
    <source>
        <dbReference type="ARBA" id="ARBA00022679"/>
    </source>
</evidence>
<dbReference type="PANTHER" id="PTHR43877:SF1">
    <property type="entry name" value="ACETYLTRANSFERASE"/>
    <property type="match status" value="1"/>
</dbReference>
<dbReference type="CDD" id="cd04301">
    <property type="entry name" value="NAT_SF"/>
    <property type="match status" value="1"/>
</dbReference>
<proteinExistence type="predicted"/>
<name>A0A1H7Q2Q1_HALLR</name>
<dbReference type="Pfam" id="PF00583">
    <property type="entry name" value="Acetyltransf_1"/>
    <property type="match status" value="1"/>
</dbReference>
<gene>
    <name evidence="4" type="ORF">SAMN04488691_104280</name>
</gene>
<dbReference type="PROSITE" id="PS51186">
    <property type="entry name" value="GNAT"/>
    <property type="match status" value="1"/>
</dbReference>
<dbReference type="Gene3D" id="3.40.630.30">
    <property type="match status" value="1"/>
</dbReference>
<dbReference type="AlphaFoldDB" id="A0A1H7Q2Q1"/>